<dbReference type="InterPro" id="IPR013320">
    <property type="entry name" value="ConA-like_dom_sf"/>
</dbReference>
<dbReference type="PANTHER" id="PTHR46682">
    <property type="entry name" value="ADHESION G-PROTEIN COUPLED RECEPTOR V1"/>
    <property type="match status" value="1"/>
</dbReference>
<evidence type="ECO:0000259" key="4">
    <source>
        <dbReference type="SMART" id="SM00560"/>
    </source>
</evidence>
<dbReference type="Pfam" id="PF13385">
    <property type="entry name" value="Laminin_G_3"/>
    <property type="match status" value="1"/>
</dbReference>
<dbReference type="SUPFAM" id="SSF49899">
    <property type="entry name" value="Concanavalin A-like lectins/glucanases"/>
    <property type="match status" value="1"/>
</dbReference>
<dbReference type="InterPro" id="IPR026919">
    <property type="entry name" value="ADGRV1"/>
</dbReference>
<sequence>SSLNITEAITLSAWIRPAVRQTKSIVNKSTLNGYEINTTSSGRIEFWLNWDAHGLTYHLLSNGSYPSNGSTWMHVAATFDGQTMKIYLNGIEDNSLTAATPTAILNNNGVLTIGSWGEGLRFQGALDEIRIYNQALSASQINQVFNNQQPVNLRLAVDPDEEESSLEDPVMKNRREGKSRLYPNPVDNQLNIQFDKMVQGALNVTIYDVAGRIGYQAEVEVDGSNLMIDLSNQGLSSGVYSILLRTPEKIEWLRFLKK</sequence>
<gene>
    <name evidence="5" type="ORF">ACFPFU_14540</name>
</gene>
<feature type="domain" description="LamG-like jellyroll fold" evidence="4">
    <location>
        <begin position="7"/>
        <end position="139"/>
    </location>
</feature>
<dbReference type="SMART" id="SM00560">
    <property type="entry name" value="LamGL"/>
    <property type="match status" value="1"/>
</dbReference>
<feature type="region of interest" description="Disordered" evidence="3">
    <location>
        <begin position="159"/>
        <end position="182"/>
    </location>
</feature>
<dbReference type="PANTHER" id="PTHR46682:SF1">
    <property type="entry name" value="ADHESION G-PROTEIN COUPLED RECEPTOR V1"/>
    <property type="match status" value="1"/>
</dbReference>
<feature type="non-terminal residue" evidence="5">
    <location>
        <position position="1"/>
    </location>
</feature>
<evidence type="ECO:0000256" key="2">
    <source>
        <dbReference type="ARBA" id="ARBA00023157"/>
    </source>
</evidence>
<protein>
    <submittedName>
        <fullName evidence="5">LamG-like jellyroll fold domain-containing protein</fullName>
    </submittedName>
</protein>
<evidence type="ECO:0000256" key="3">
    <source>
        <dbReference type="SAM" id="MobiDB-lite"/>
    </source>
</evidence>
<dbReference type="InterPro" id="IPR026444">
    <property type="entry name" value="Secre_tail"/>
</dbReference>
<comment type="caution">
    <text evidence="5">The sequence shown here is derived from an EMBL/GenBank/DDBJ whole genome shotgun (WGS) entry which is preliminary data.</text>
</comment>
<dbReference type="EMBL" id="JBHSJJ010000007">
    <property type="protein sequence ID" value="MFC4872912.1"/>
    <property type="molecule type" value="Genomic_DNA"/>
</dbReference>
<organism evidence="5 6">
    <name type="scientific">Negadavirga shengliensis</name>
    <dbReference type="NCBI Taxonomy" id="1389218"/>
    <lineage>
        <taxon>Bacteria</taxon>
        <taxon>Pseudomonadati</taxon>
        <taxon>Bacteroidota</taxon>
        <taxon>Cytophagia</taxon>
        <taxon>Cytophagales</taxon>
        <taxon>Cyclobacteriaceae</taxon>
        <taxon>Negadavirga</taxon>
    </lineage>
</organism>
<dbReference type="RefSeq" id="WP_377065490.1">
    <property type="nucleotide sequence ID" value="NZ_JBHSJJ010000007.1"/>
</dbReference>
<keyword evidence="1" id="KW-0732">Signal</keyword>
<keyword evidence="6" id="KW-1185">Reference proteome</keyword>
<dbReference type="NCBIfam" id="TIGR04183">
    <property type="entry name" value="Por_Secre_tail"/>
    <property type="match status" value="1"/>
</dbReference>
<reference evidence="6" key="1">
    <citation type="journal article" date="2019" name="Int. J. Syst. Evol. Microbiol.">
        <title>The Global Catalogue of Microorganisms (GCM) 10K type strain sequencing project: providing services to taxonomists for standard genome sequencing and annotation.</title>
        <authorList>
            <consortium name="The Broad Institute Genomics Platform"/>
            <consortium name="The Broad Institute Genome Sequencing Center for Infectious Disease"/>
            <person name="Wu L."/>
            <person name="Ma J."/>
        </authorList>
    </citation>
    <scope>NUCLEOTIDE SEQUENCE [LARGE SCALE GENOMIC DNA]</scope>
    <source>
        <strain evidence="6">CGMCC 4.7466</strain>
    </source>
</reference>
<evidence type="ECO:0000256" key="1">
    <source>
        <dbReference type="ARBA" id="ARBA00022729"/>
    </source>
</evidence>
<evidence type="ECO:0000313" key="6">
    <source>
        <dbReference type="Proteomes" id="UP001595818"/>
    </source>
</evidence>
<accession>A0ABV9T351</accession>
<proteinExistence type="predicted"/>
<keyword evidence="2" id="KW-1015">Disulfide bond</keyword>
<dbReference type="Gene3D" id="2.60.120.200">
    <property type="match status" value="1"/>
</dbReference>
<name>A0ABV9T351_9BACT</name>
<evidence type="ECO:0000313" key="5">
    <source>
        <dbReference type="EMBL" id="MFC4872912.1"/>
    </source>
</evidence>
<feature type="compositionally biased region" description="Basic and acidic residues" evidence="3">
    <location>
        <begin position="169"/>
        <end position="179"/>
    </location>
</feature>
<dbReference type="Pfam" id="PF18962">
    <property type="entry name" value="Por_Secre_tail"/>
    <property type="match status" value="1"/>
</dbReference>
<dbReference type="InterPro" id="IPR006558">
    <property type="entry name" value="LamG-like"/>
</dbReference>
<dbReference type="Proteomes" id="UP001595818">
    <property type="component" value="Unassembled WGS sequence"/>
</dbReference>